<gene>
    <name evidence="1" type="ORF">FM068_00145</name>
</gene>
<dbReference type="RefSeq" id="WP_161127144.1">
    <property type="nucleotide sequence ID" value="NZ_CBCTOK010000005.1"/>
</dbReference>
<organism evidence="1 2">
    <name type="scientific">Adlercreutzia equolifaciens</name>
    <dbReference type="NCBI Taxonomy" id="446660"/>
    <lineage>
        <taxon>Bacteria</taxon>
        <taxon>Bacillati</taxon>
        <taxon>Actinomycetota</taxon>
        <taxon>Coriobacteriia</taxon>
        <taxon>Eggerthellales</taxon>
        <taxon>Eggerthellaceae</taxon>
        <taxon>Adlercreutzia</taxon>
    </lineage>
</organism>
<reference evidence="1 2" key="1">
    <citation type="submission" date="2019-07" db="EMBL/GenBank/DDBJ databases">
        <title>Draft genome sequence of Adlercreutzia equolifaciens IPLA 37004, a human intestinal strain that does not produces equol from daidzein.</title>
        <authorList>
            <person name="Vazquez L."/>
            <person name="Florez A.B."/>
            <person name="Mayo B."/>
        </authorList>
    </citation>
    <scope>NUCLEOTIDE SEQUENCE [LARGE SCALE GENOMIC DNA]</scope>
    <source>
        <strain evidence="1 2">IPLA 37004</strain>
    </source>
</reference>
<accession>A0A6L8Q130</accession>
<evidence type="ECO:0000313" key="1">
    <source>
        <dbReference type="EMBL" id="MZG27017.1"/>
    </source>
</evidence>
<dbReference type="Proteomes" id="UP000472380">
    <property type="component" value="Unassembled WGS sequence"/>
</dbReference>
<comment type="caution">
    <text evidence="1">The sequence shown here is derived from an EMBL/GenBank/DDBJ whole genome shotgun (WGS) entry which is preliminary data.</text>
</comment>
<proteinExistence type="predicted"/>
<protein>
    <submittedName>
        <fullName evidence="1">Uncharacterized protein</fullName>
    </submittedName>
</protein>
<dbReference type="AlphaFoldDB" id="A0A6L8Q130"/>
<name>A0A6L8Q130_9ACTN</name>
<evidence type="ECO:0000313" key="2">
    <source>
        <dbReference type="Proteomes" id="UP000472380"/>
    </source>
</evidence>
<sequence length="353" mass="38333">MAERQTTWGRSLAQLRQWASDTEGVSLCPSSLSVAAPVRQAFYDQVDEVADLLAAEVLGERLPQAGRLARALGDGREELLAASGLGAYRLPERLEHFLTDAHRALAEPLSSLVVDAASGRVPLAEVHGRAASEAARSADVLMRCAYEAWVYLGIMAALRPVRFWAVASEDGRRLVAVPTDEVRMGWQVPSRELRHPEAVFETADGRVFACKCEAAREIDYYDVMAPPARDTSAGGNTENLMGHRVLLLYQLDGVRDVRPLVDRKEKRQVAADHVCTVLSPGEMGSPSHLGAFISRLRTLRTRRPVTVLAYEGPAAFPAEMAEDAQVPPVEFKAVGLSLDALAAVAAPLAPDYE</sequence>
<dbReference type="EMBL" id="VJNE01000001">
    <property type="protein sequence ID" value="MZG27017.1"/>
    <property type="molecule type" value="Genomic_DNA"/>
</dbReference>